<sequence>MSAVTGENGRARRLLVAADIYGITPALRALAADLGGEAEFLSPWEGEGSPFATEQDSHAAFVAGPGLEAYAERIAMASAGEPVMLVGFSVGATAAWLFAAGQHCHPDCRLVLFYGSRIRHYLDLRPRCRVEAIFAEHEAAFDPQAVAAAIASETVRTEVVPDSAHGFMNALSPGYDAALAGRQLAALRTATAEVLSL</sequence>
<evidence type="ECO:0000313" key="3">
    <source>
        <dbReference type="Proteomes" id="UP000009071"/>
    </source>
</evidence>
<dbReference type="InterPro" id="IPR029058">
    <property type="entry name" value="AB_hydrolase_fold"/>
</dbReference>
<keyword evidence="2" id="KW-0378">Hydrolase</keyword>
<evidence type="ECO:0000259" key="1">
    <source>
        <dbReference type="Pfam" id="PF01738"/>
    </source>
</evidence>
<organism evidence="2 3">
    <name type="scientific">Solidesulfovibrio magneticus (strain ATCC 700980 / DSM 13731 / RS-1)</name>
    <name type="common">Desulfovibrio magneticus</name>
    <dbReference type="NCBI Taxonomy" id="573370"/>
    <lineage>
        <taxon>Bacteria</taxon>
        <taxon>Pseudomonadati</taxon>
        <taxon>Thermodesulfobacteriota</taxon>
        <taxon>Desulfovibrionia</taxon>
        <taxon>Desulfovibrionales</taxon>
        <taxon>Desulfovibrionaceae</taxon>
        <taxon>Solidesulfovibrio</taxon>
    </lineage>
</organism>
<dbReference type="STRING" id="573370.DMR_20880"/>
<dbReference type="EMBL" id="AP010904">
    <property type="protein sequence ID" value="BAH75579.1"/>
    <property type="molecule type" value="Genomic_DNA"/>
</dbReference>
<feature type="domain" description="Dienelactone hydrolase" evidence="1">
    <location>
        <begin position="79"/>
        <end position="184"/>
    </location>
</feature>
<reference evidence="2 3" key="1">
    <citation type="journal article" date="2009" name="Genome Res.">
        <title>Whole genome sequence of Desulfovibrio magneticus strain RS-1 revealed common gene clusters in magnetotactic bacteria.</title>
        <authorList>
            <person name="Nakazawa H."/>
            <person name="Arakaki A."/>
            <person name="Narita-Yamada S."/>
            <person name="Yashiro I."/>
            <person name="Jinno K."/>
            <person name="Aoki N."/>
            <person name="Tsuruyama A."/>
            <person name="Okamura Y."/>
            <person name="Tanikawa S."/>
            <person name="Fujita N."/>
            <person name="Takeyama H."/>
            <person name="Matsunaga T."/>
        </authorList>
    </citation>
    <scope>NUCLEOTIDE SEQUENCE [LARGE SCALE GENOMIC DNA]</scope>
    <source>
        <strain evidence="3">ATCC 700980 / DSM 13731 / RS-1</strain>
    </source>
</reference>
<accession>C4XS57</accession>
<dbReference type="InterPro" id="IPR051049">
    <property type="entry name" value="Dienelactone_hydrolase-like"/>
</dbReference>
<evidence type="ECO:0000313" key="2">
    <source>
        <dbReference type="EMBL" id="BAH75579.1"/>
    </source>
</evidence>
<dbReference type="AlphaFoldDB" id="C4XS57"/>
<name>C4XS57_SOLM1</name>
<dbReference type="KEGG" id="dma:DMR_20880"/>
<gene>
    <name evidence="2" type="ordered locus">DMR_20880</name>
</gene>
<dbReference type="PANTHER" id="PTHR46623">
    <property type="entry name" value="CARBOXYMETHYLENEBUTENOLIDASE-RELATED"/>
    <property type="match status" value="1"/>
</dbReference>
<dbReference type="GO" id="GO:0016787">
    <property type="term" value="F:hydrolase activity"/>
    <property type="evidence" value="ECO:0007669"/>
    <property type="project" value="UniProtKB-KW"/>
</dbReference>
<dbReference type="Proteomes" id="UP000009071">
    <property type="component" value="Chromosome"/>
</dbReference>
<dbReference type="Gene3D" id="3.40.50.1820">
    <property type="entry name" value="alpha/beta hydrolase"/>
    <property type="match status" value="1"/>
</dbReference>
<keyword evidence="3" id="KW-1185">Reference proteome</keyword>
<dbReference type="InterPro" id="IPR002925">
    <property type="entry name" value="Dienelactn_hydro"/>
</dbReference>
<dbReference type="SUPFAM" id="SSF53474">
    <property type="entry name" value="alpha/beta-Hydrolases"/>
    <property type="match status" value="1"/>
</dbReference>
<dbReference type="eggNOG" id="COG0412">
    <property type="taxonomic scope" value="Bacteria"/>
</dbReference>
<proteinExistence type="predicted"/>
<dbReference type="Pfam" id="PF01738">
    <property type="entry name" value="DLH"/>
    <property type="match status" value="1"/>
</dbReference>
<dbReference type="PANTHER" id="PTHR46623:SF6">
    <property type="entry name" value="ALPHA_BETA-HYDROLASES SUPERFAMILY PROTEIN"/>
    <property type="match status" value="1"/>
</dbReference>
<dbReference type="HOGENOM" id="CLU_054590_9_1_7"/>
<protein>
    <submittedName>
        <fullName evidence="2">Hydrolase</fullName>
    </submittedName>
</protein>